<gene>
    <name evidence="15" type="primary">NOT3</name>
    <name evidence="15" type="ORF">TSPGSL018_24606</name>
</gene>
<dbReference type="InterPro" id="IPR007207">
    <property type="entry name" value="Not_N"/>
</dbReference>
<feature type="region of interest" description="Disordered" evidence="12">
    <location>
        <begin position="408"/>
        <end position="480"/>
    </location>
</feature>
<feature type="compositionally biased region" description="Low complexity" evidence="12">
    <location>
        <begin position="332"/>
        <end position="346"/>
    </location>
</feature>
<dbReference type="InterPro" id="IPR038635">
    <property type="entry name" value="CCR4-NOT_su2/3/5_C_sf"/>
</dbReference>
<evidence type="ECO:0000256" key="6">
    <source>
        <dbReference type="ARBA" id="ARBA00022553"/>
    </source>
</evidence>
<keyword evidence="9 10" id="KW-0539">Nucleus</keyword>
<feature type="coiled-coil region" evidence="11">
    <location>
        <begin position="161"/>
        <end position="188"/>
    </location>
</feature>
<dbReference type="Pfam" id="PF04153">
    <property type="entry name" value="NOT2_3_5_C"/>
    <property type="match status" value="1"/>
</dbReference>
<keyword evidence="4 10" id="KW-0963">Cytoplasm</keyword>
<evidence type="ECO:0000259" key="14">
    <source>
        <dbReference type="Pfam" id="PF04153"/>
    </source>
</evidence>
<comment type="subcellular location">
    <subcellularLocation>
        <location evidence="2 10">Cytoplasm</location>
    </subcellularLocation>
    <subcellularLocation>
        <location evidence="1 10">Nucleus</location>
    </subcellularLocation>
</comment>
<protein>
    <submittedName>
        <fullName evidence="15">CCR4-NOT transcription complex subunit 3</fullName>
    </submittedName>
</protein>
<accession>A0A061QU57</accession>
<proteinExistence type="inferred from homology"/>
<evidence type="ECO:0000256" key="8">
    <source>
        <dbReference type="ARBA" id="ARBA00023163"/>
    </source>
</evidence>
<dbReference type="PANTHER" id="PTHR23326">
    <property type="entry name" value="CCR4 NOT-RELATED"/>
    <property type="match status" value="1"/>
</dbReference>
<evidence type="ECO:0000256" key="12">
    <source>
        <dbReference type="SAM" id="MobiDB-lite"/>
    </source>
</evidence>
<evidence type="ECO:0000256" key="11">
    <source>
        <dbReference type="SAM" id="Coils"/>
    </source>
</evidence>
<feature type="domain" description="CCR4-Not complex component Not N-terminal" evidence="13">
    <location>
        <begin position="4"/>
        <end position="226"/>
    </location>
</feature>
<feature type="compositionally biased region" description="Basic and acidic residues" evidence="12">
    <location>
        <begin position="246"/>
        <end position="280"/>
    </location>
</feature>
<dbReference type="InterPro" id="IPR040168">
    <property type="entry name" value="Not2/3/5"/>
</dbReference>
<evidence type="ECO:0000256" key="2">
    <source>
        <dbReference type="ARBA" id="ARBA00004496"/>
    </source>
</evidence>
<keyword evidence="8 10" id="KW-0804">Transcription</keyword>
<dbReference type="InterPro" id="IPR012270">
    <property type="entry name" value="CCR4-NOT_su3/5"/>
</dbReference>
<dbReference type="Pfam" id="PF04065">
    <property type="entry name" value="Not3"/>
    <property type="match status" value="1"/>
</dbReference>
<feature type="region of interest" description="Disordered" evidence="12">
    <location>
        <begin position="237"/>
        <end position="374"/>
    </location>
</feature>
<reference evidence="15" key="1">
    <citation type="submission" date="2014-05" db="EMBL/GenBank/DDBJ databases">
        <title>The transcriptome of the halophilic microalga Tetraselmis sp. GSL018 isolated from the Great Salt Lake, Utah.</title>
        <authorList>
            <person name="Jinkerson R.E."/>
            <person name="D'Adamo S."/>
            <person name="Posewitz M.C."/>
        </authorList>
    </citation>
    <scope>NUCLEOTIDE SEQUENCE</scope>
    <source>
        <strain evidence="15">GSL018</strain>
    </source>
</reference>
<evidence type="ECO:0000256" key="1">
    <source>
        <dbReference type="ARBA" id="ARBA00004123"/>
    </source>
</evidence>
<keyword evidence="11" id="KW-0175">Coiled coil</keyword>
<comment type="similarity">
    <text evidence="3 10">Belongs to the CNOT2/3/5 family.</text>
</comment>
<organism evidence="15">
    <name type="scientific">Tetraselmis sp. GSL018</name>
    <dbReference type="NCBI Taxonomy" id="582737"/>
    <lineage>
        <taxon>Eukaryota</taxon>
        <taxon>Viridiplantae</taxon>
        <taxon>Chlorophyta</taxon>
        <taxon>core chlorophytes</taxon>
        <taxon>Chlorodendrophyceae</taxon>
        <taxon>Chlorodendrales</taxon>
        <taxon>Chlorodendraceae</taxon>
        <taxon>Tetraselmis</taxon>
    </lineage>
</organism>
<dbReference type="EMBL" id="GBEZ01025060">
    <property type="protein sequence ID" value="JAC61989.1"/>
    <property type="molecule type" value="Transcribed_RNA"/>
</dbReference>
<dbReference type="InterPro" id="IPR007282">
    <property type="entry name" value="NOT2/3/5_C"/>
</dbReference>
<dbReference type="GO" id="GO:0006355">
    <property type="term" value="P:regulation of DNA-templated transcription"/>
    <property type="evidence" value="ECO:0007669"/>
    <property type="project" value="InterPro"/>
</dbReference>
<name>A0A061QU57_9CHLO</name>
<evidence type="ECO:0000256" key="3">
    <source>
        <dbReference type="ARBA" id="ARBA00007682"/>
    </source>
</evidence>
<keyword evidence="7 10" id="KW-0805">Transcription regulation</keyword>
<evidence type="ECO:0000256" key="4">
    <source>
        <dbReference type="ARBA" id="ARBA00022490"/>
    </source>
</evidence>
<dbReference type="AlphaFoldDB" id="A0A061QU57"/>
<keyword evidence="5 10" id="KW-0678">Repressor</keyword>
<evidence type="ECO:0000256" key="7">
    <source>
        <dbReference type="ARBA" id="ARBA00023015"/>
    </source>
</evidence>
<dbReference type="PIRSF" id="PIRSF005290">
    <property type="entry name" value="NOT_su_3_5"/>
    <property type="match status" value="1"/>
</dbReference>
<feature type="domain" description="NOT2/NOT3/NOT5 C-terminal" evidence="14">
    <location>
        <begin position="533"/>
        <end position="652"/>
    </location>
</feature>
<feature type="coiled-coil region" evidence="11">
    <location>
        <begin position="38"/>
        <end position="97"/>
    </location>
</feature>
<evidence type="ECO:0000256" key="10">
    <source>
        <dbReference type="PIRNR" id="PIRNR005290"/>
    </source>
</evidence>
<feature type="compositionally biased region" description="Basic and acidic residues" evidence="12">
    <location>
        <begin position="297"/>
        <end position="307"/>
    </location>
</feature>
<evidence type="ECO:0000259" key="13">
    <source>
        <dbReference type="Pfam" id="PF04065"/>
    </source>
</evidence>
<evidence type="ECO:0000256" key="5">
    <source>
        <dbReference type="ARBA" id="ARBA00022491"/>
    </source>
</evidence>
<dbReference type="Gene3D" id="2.30.30.1020">
    <property type="entry name" value="CCR4-NOT complex subunit 2/3/5, C-terminal domain"/>
    <property type="match status" value="1"/>
</dbReference>
<dbReference type="GO" id="GO:0005634">
    <property type="term" value="C:nucleus"/>
    <property type="evidence" value="ECO:0007669"/>
    <property type="project" value="UniProtKB-SubCell"/>
</dbReference>
<evidence type="ECO:0000256" key="9">
    <source>
        <dbReference type="ARBA" id="ARBA00023242"/>
    </source>
</evidence>
<evidence type="ECO:0000313" key="15">
    <source>
        <dbReference type="EMBL" id="JAC61989.1"/>
    </source>
</evidence>
<sequence>MGSARKLQTEIDRTLKKVQEGVELFDSIWQKVYDTDNANQKEKYEADLKKEIKKLQRQRDQIRTWIASNDIKDKMPLIEARKQIEREMERFKICERETKTKAYSKEGLGQAAKVDPTERFKIEMREWLTNTVETLSTQIDQFEYEMDGLTLGKKNKPPPRLTHLEESIRRHKEHIRRLEQMLRLFDNETITPEDVYDMKELIDDYVERNQDGFEEFGNPDDLYDVLIDQLDKATILDPVSAPPLVPEKKEKEKKSDKEKEKEKEKESEKEAERKRERERQAAAALKNQARGLPTTPSKEDSVQEKPFLRQSSAPASSQAAQQSGKEQHASKAAAAAAPAAPAAPAASPQPTGKATPPRAMTPSSRSEAPAGISGGTELRLRGHVFLRGHASVWLGLLGVWSVLPQDPNSMAESAQDPAGKAPAPEPSPQRLPTPSQGLGAAASASAPQQAVDESGLPSGAPAARLEPSPFGPSDGRAMAGGHEDAAAAPAFPGLGVGTPQGFHSAIANQQLLQNCASRSIPMPGDARWNTYSRPRIPQNLAMPPSYPAAKMPIFDNPALFEKLDTEALFFAFYHQPGTYQQYLAARELKRQSWRYHKVHGAWFQRHEEPTVITDDYEQGTYVYFDYNIMHDDLQQGWCYRLKQDFTFEYESLEDELAV</sequence>
<dbReference type="GO" id="GO:0000932">
    <property type="term" value="C:P-body"/>
    <property type="evidence" value="ECO:0007669"/>
    <property type="project" value="UniProtKB-UniRule"/>
</dbReference>
<feature type="compositionally biased region" description="Low complexity" evidence="12">
    <location>
        <begin position="434"/>
        <end position="450"/>
    </location>
</feature>
<dbReference type="GO" id="GO:0030015">
    <property type="term" value="C:CCR4-NOT core complex"/>
    <property type="evidence" value="ECO:0007669"/>
    <property type="project" value="UniProtKB-UniRule"/>
</dbReference>
<keyword evidence="6" id="KW-0597">Phosphoprotein</keyword>
<feature type="compositionally biased region" description="Low complexity" evidence="12">
    <location>
        <begin position="310"/>
        <end position="323"/>
    </location>
</feature>